<evidence type="ECO:0000313" key="3">
    <source>
        <dbReference type="Proteomes" id="UP000318375"/>
    </source>
</evidence>
<name>A0A4Y6EJ70_9CAUD</name>
<sequence length="77" mass="8701">MSDTDDVEQYREDFFSLIHQECPHCGRQIPILAGLDMNEETTGQSSHAGHCQRNPRSNSNDSVGLFQQLPSSWGTHR</sequence>
<evidence type="ECO:0000256" key="1">
    <source>
        <dbReference type="SAM" id="MobiDB-lite"/>
    </source>
</evidence>
<reference evidence="2 3" key="1">
    <citation type="submission" date="2019-05" db="EMBL/GenBank/DDBJ databases">
        <authorList>
            <person name="Pope W.H."/>
            <person name="Garlena R.A."/>
            <person name="Russell D.A."/>
            <person name="Jacobs-Sera D."/>
            <person name="Hatfull G.F."/>
        </authorList>
    </citation>
    <scope>NUCLEOTIDE SEQUENCE [LARGE SCALE GENOMIC DNA]</scope>
</reference>
<dbReference type="Proteomes" id="UP000318375">
    <property type="component" value="Segment"/>
</dbReference>
<gene>
    <name evidence="2" type="primary">35</name>
    <name evidence="2" type="ORF">SEA_PUPPER_35</name>
</gene>
<dbReference type="KEGG" id="vg:64766053"/>
<feature type="compositionally biased region" description="Polar residues" evidence="1">
    <location>
        <begin position="68"/>
        <end position="77"/>
    </location>
</feature>
<organism evidence="2 3">
    <name type="scientific">Gordonia phage Pupper</name>
    <dbReference type="NCBI Taxonomy" id="2571249"/>
    <lineage>
        <taxon>Viruses</taxon>
        <taxon>Duplodnaviria</taxon>
        <taxon>Heunggongvirae</taxon>
        <taxon>Uroviricota</taxon>
        <taxon>Caudoviricetes</taxon>
        <taxon>Puppervirus</taxon>
        <taxon>Puppervirus Pupper</taxon>
    </lineage>
</organism>
<protein>
    <submittedName>
        <fullName evidence="2">Uncharacterized protein</fullName>
    </submittedName>
</protein>
<accession>A0A4Y6EJ70</accession>
<dbReference type="RefSeq" id="YP_010058824.1">
    <property type="nucleotide sequence ID" value="NC_054723.1"/>
</dbReference>
<dbReference type="GeneID" id="64766053"/>
<keyword evidence="3" id="KW-1185">Reference proteome</keyword>
<evidence type="ECO:0000313" key="2">
    <source>
        <dbReference type="EMBL" id="QDF18522.1"/>
    </source>
</evidence>
<proteinExistence type="predicted"/>
<feature type="region of interest" description="Disordered" evidence="1">
    <location>
        <begin position="36"/>
        <end position="77"/>
    </location>
</feature>
<dbReference type="EMBL" id="MK977695">
    <property type="protein sequence ID" value="QDF18522.1"/>
    <property type="molecule type" value="Genomic_DNA"/>
</dbReference>